<evidence type="ECO:0000256" key="7">
    <source>
        <dbReference type="SAM" id="Phobius"/>
    </source>
</evidence>
<name>A0A9W9CSK2_9PLEO</name>
<organism evidence="8 9">
    <name type="scientific">Neocucurbitaria cava</name>
    <dbReference type="NCBI Taxonomy" id="798079"/>
    <lineage>
        <taxon>Eukaryota</taxon>
        <taxon>Fungi</taxon>
        <taxon>Dikarya</taxon>
        <taxon>Ascomycota</taxon>
        <taxon>Pezizomycotina</taxon>
        <taxon>Dothideomycetes</taxon>
        <taxon>Pleosporomycetidae</taxon>
        <taxon>Pleosporales</taxon>
        <taxon>Pleosporineae</taxon>
        <taxon>Cucurbitariaceae</taxon>
        <taxon>Neocucurbitaria</taxon>
    </lineage>
</organism>
<evidence type="ECO:0000256" key="4">
    <source>
        <dbReference type="ARBA" id="ARBA00022989"/>
    </source>
</evidence>
<feature type="transmembrane region" description="Helical" evidence="7">
    <location>
        <begin position="264"/>
        <end position="282"/>
    </location>
</feature>
<feature type="region of interest" description="Disordered" evidence="6">
    <location>
        <begin position="109"/>
        <end position="131"/>
    </location>
</feature>
<evidence type="ECO:0000256" key="3">
    <source>
        <dbReference type="ARBA" id="ARBA00022692"/>
    </source>
</evidence>
<dbReference type="OrthoDB" id="448250at2759"/>
<accession>A0A9W9CSK2</accession>
<proteinExistence type="inferred from homology"/>
<feature type="transmembrane region" description="Helical" evidence="7">
    <location>
        <begin position="288"/>
        <end position="305"/>
    </location>
</feature>
<feature type="transmembrane region" description="Helical" evidence="7">
    <location>
        <begin position="205"/>
        <end position="222"/>
    </location>
</feature>
<dbReference type="PANTHER" id="PTHR10743">
    <property type="entry name" value="PROTEIN RER1"/>
    <property type="match status" value="1"/>
</dbReference>
<dbReference type="EMBL" id="JAPEUY010000001">
    <property type="protein sequence ID" value="KAJ4378069.1"/>
    <property type="molecule type" value="Genomic_DNA"/>
</dbReference>
<comment type="caution">
    <text evidence="8">The sequence shown here is derived from an EMBL/GenBank/DDBJ whole genome shotgun (WGS) entry which is preliminary data.</text>
</comment>
<feature type="region of interest" description="Disordered" evidence="6">
    <location>
        <begin position="1"/>
        <end position="21"/>
    </location>
</feature>
<dbReference type="GO" id="GO:0000139">
    <property type="term" value="C:Golgi membrane"/>
    <property type="evidence" value="ECO:0007669"/>
    <property type="project" value="TreeGrafter"/>
</dbReference>
<dbReference type="GO" id="GO:0005783">
    <property type="term" value="C:endoplasmic reticulum"/>
    <property type="evidence" value="ECO:0007669"/>
    <property type="project" value="GOC"/>
</dbReference>
<evidence type="ECO:0000256" key="1">
    <source>
        <dbReference type="ARBA" id="ARBA00004141"/>
    </source>
</evidence>
<reference evidence="8" key="1">
    <citation type="submission" date="2022-10" db="EMBL/GenBank/DDBJ databases">
        <title>Tapping the CABI collections for fungal endophytes: first genome assemblies for Collariella, Neodidymelliopsis, Ascochyta clinopodiicola, Didymella pomorum, Didymosphaeria variabile, Neocosmospora piperis and Neocucurbitaria cava.</title>
        <authorList>
            <person name="Hill R."/>
        </authorList>
    </citation>
    <scope>NUCLEOTIDE SEQUENCE</scope>
    <source>
        <strain evidence="8">IMI 356814</strain>
    </source>
</reference>
<evidence type="ECO:0008006" key="10">
    <source>
        <dbReference type="Google" id="ProtNLM"/>
    </source>
</evidence>
<keyword evidence="9" id="KW-1185">Reference proteome</keyword>
<evidence type="ECO:0000313" key="9">
    <source>
        <dbReference type="Proteomes" id="UP001140560"/>
    </source>
</evidence>
<feature type="region of interest" description="Disordered" evidence="6">
    <location>
        <begin position="55"/>
        <end position="92"/>
    </location>
</feature>
<dbReference type="GO" id="GO:0006621">
    <property type="term" value="P:protein retention in ER lumen"/>
    <property type="evidence" value="ECO:0007669"/>
    <property type="project" value="TreeGrafter"/>
</dbReference>
<dbReference type="InterPro" id="IPR004932">
    <property type="entry name" value="Rer1"/>
</dbReference>
<dbReference type="GO" id="GO:0006890">
    <property type="term" value="P:retrograde vesicle-mediated transport, Golgi to endoplasmic reticulum"/>
    <property type="evidence" value="ECO:0007669"/>
    <property type="project" value="TreeGrafter"/>
</dbReference>
<evidence type="ECO:0000313" key="8">
    <source>
        <dbReference type="EMBL" id="KAJ4378069.1"/>
    </source>
</evidence>
<dbReference type="PANTHER" id="PTHR10743:SF0">
    <property type="entry name" value="PROTEIN RER1"/>
    <property type="match status" value="1"/>
</dbReference>
<evidence type="ECO:0000256" key="2">
    <source>
        <dbReference type="ARBA" id="ARBA00006070"/>
    </source>
</evidence>
<keyword evidence="4 7" id="KW-1133">Transmembrane helix</keyword>
<comment type="subcellular location">
    <subcellularLocation>
        <location evidence="1">Membrane</location>
        <topology evidence="1">Multi-pass membrane protein</topology>
    </subcellularLocation>
</comment>
<dbReference type="Pfam" id="PF03248">
    <property type="entry name" value="Rer1"/>
    <property type="match status" value="1"/>
</dbReference>
<sequence>MSEWYQPSLPEGPLPADFPPTSERIWHDLLGLKEGDDDEELALPELLPEMDKAFGEILEEIGEAAKPKEGEARGTGGSESSDPPTRRQGPQPCETQVNFLTRRLNSPPASLPTTFSSAANSRVSQHPNPDGTNLELRVTEAVANMDAPEPDTPFAAVTAQTSKYGRIYQAYLDKSTPYTPYRWGGTAVLFLLFALRIFVAQGWYIVVYSLGIYLLNLFLAFLSPKFDPALEQDEGMEDGHASGLPTKEDQEFRPFVRRLPEFKFWYSTTKAIAIGFFCSWFEIFNLPVFWPVLVVYWLILFGLTSKSKSRITLVIE</sequence>
<evidence type="ECO:0000256" key="5">
    <source>
        <dbReference type="ARBA" id="ARBA00023136"/>
    </source>
</evidence>
<gene>
    <name evidence="8" type="ORF">N0V83_000900</name>
</gene>
<evidence type="ECO:0000256" key="6">
    <source>
        <dbReference type="SAM" id="MobiDB-lite"/>
    </source>
</evidence>
<comment type="similarity">
    <text evidence="2">Belongs to the RER1 family.</text>
</comment>
<keyword evidence="5 7" id="KW-0472">Membrane</keyword>
<feature type="compositionally biased region" description="Basic and acidic residues" evidence="6">
    <location>
        <begin position="63"/>
        <end position="72"/>
    </location>
</feature>
<protein>
    <recommendedName>
        <fullName evidence="10">Protein RER1</fullName>
    </recommendedName>
</protein>
<keyword evidence="3 7" id="KW-0812">Transmembrane</keyword>
<dbReference type="Proteomes" id="UP001140560">
    <property type="component" value="Unassembled WGS sequence"/>
</dbReference>
<dbReference type="AlphaFoldDB" id="A0A9W9CSK2"/>